<dbReference type="PANTHER" id="PTHR40254">
    <property type="entry name" value="BLR0577 PROTEIN"/>
    <property type="match status" value="1"/>
</dbReference>
<dbReference type="EMBL" id="JADWYR010000001">
    <property type="protein sequence ID" value="MBG9375991.1"/>
    <property type="molecule type" value="Genomic_DNA"/>
</dbReference>
<feature type="transmembrane region" description="Helical" evidence="1">
    <location>
        <begin position="6"/>
        <end position="24"/>
    </location>
</feature>
<evidence type="ECO:0000259" key="2">
    <source>
        <dbReference type="Pfam" id="PF13454"/>
    </source>
</evidence>
<dbReference type="InterPro" id="IPR052189">
    <property type="entry name" value="L-asp_N-monooxygenase_NS-form"/>
</dbReference>
<dbReference type="InterPro" id="IPR036188">
    <property type="entry name" value="FAD/NAD-bd_sf"/>
</dbReference>
<sequence length="493" mass="55072">MKNTPTIAIIGGGFCGMMTAVHLMKMRLPFHIVIINSGYPFGQGVAYSAHTEKYLLNVRAVNMSAFDEEPQHFLDWLHTQHNYRHIARNILANVYVPRKVYGSYLNAVWQYATTHKRAETVVQIINGKATDIQQQQQEYTITLDNSASLAASFVILATGNTAPRELHTAGKDLPLCMEYFGNPWCADCVANAHQLRNILIAGNGLTMIDTLQGLRENHFTGTVYTISPNGFSLLPHKYNLLVYDKLVEALPATPTLKEVFSLVHQHAKALEKVGIGAHLVIDSLRPHTQQLWQAFSLEEKRKFLKRLSHKWTIFRHRLPLHIFEEVQQLRITQKMITLTGRLTNVQASNEKLQVTFFNNTSKTEEHLIVDRIINCTGPEANICRSANELLRNLSAKGIIKPDPLQLGIAADPQTGAVINLHGETNPGIFTIGGNLKGVLWESTAIPDLRVQARRLAQHLAHITHLVEQTEEPAVPFGKNSIHGSQAAMAVTIL</sequence>
<organism evidence="3 4">
    <name type="scientific">Panacibacter microcysteis</name>
    <dbReference type="NCBI Taxonomy" id="2793269"/>
    <lineage>
        <taxon>Bacteria</taxon>
        <taxon>Pseudomonadati</taxon>
        <taxon>Bacteroidota</taxon>
        <taxon>Chitinophagia</taxon>
        <taxon>Chitinophagales</taxon>
        <taxon>Chitinophagaceae</taxon>
        <taxon>Panacibacter</taxon>
    </lineage>
</organism>
<dbReference type="PANTHER" id="PTHR40254:SF1">
    <property type="entry name" value="BLR0577 PROTEIN"/>
    <property type="match status" value="1"/>
</dbReference>
<accession>A0A931E948</accession>
<protein>
    <submittedName>
        <fullName evidence="3">FAD/NAD(P)-binding protein</fullName>
    </submittedName>
</protein>
<dbReference type="Gene3D" id="3.50.50.60">
    <property type="entry name" value="FAD/NAD(P)-binding domain"/>
    <property type="match status" value="1"/>
</dbReference>
<dbReference type="SUPFAM" id="SSF51905">
    <property type="entry name" value="FAD/NAD(P)-binding domain"/>
    <property type="match status" value="1"/>
</dbReference>
<keyword evidence="1" id="KW-0812">Transmembrane</keyword>
<evidence type="ECO:0000256" key="1">
    <source>
        <dbReference type="SAM" id="Phobius"/>
    </source>
</evidence>
<dbReference type="Proteomes" id="UP000628448">
    <property type="component" value="Unassembled WGS sequence"/>
</dbReference>
<keyword evidence="1" id="KW-0472">Membrane</keyword>
<dbReference type="InterPro" id="IPR038732">
    <property type="entry name" value="HpyO/CreE_NAD-binding"/>
</dbReference>
<keyword evidence="1" id="KW-1133">Transmembrane helix</keyword>
<evidence type="ECO:0000313" key="3">
    <source>
        <dbReference type="EMBL" id="MBG9375991.1"/>
    </source>
</evidence>
<comment type="caution">
    <text evidence="3">The sequence shown here is derived from an EMBL/GenBank/DDBJ whole genome shotgun (WGS) entry which is preliminary data.</text>
</comment>
<keyword evidence="4" id="KW-1185">Reference proteome</keyword>
<dbReference type="RefSeq" id="WP_196990013.1">
    <property type="nucleotide sequence ID" value="NZ_JADWYR010000001.1"/>
</dbReference>
<evidence type="ECO:0000313" key="4">
    <source>
        <dbReference type="Proteomes" id="UP000628448"/>
    </source>
</evidence>
<proteinExistence type="predicted"/>
<name>A0A931E948_9BACT</name>
<reference evidence="3" key="1">
    <citation type="submission" date="2020-11" db="EMBL/GenBank/DDBJ databases">
        <title>Bacterial whole genome sequence for Panacibacter sp. DH6.</title>
        <authorList>
            <person name="Le V."/>
            <person name="Ko S."/>
            <person name="Ahn C.-Y."/>
            <person name="Oh H.-M."/>
        </authorList>
    </citation>
    <scope>NUCLEOTIDE SEQUENCE</scope>
    <source>
        <strain evidence="3">DH6</strain>
    </source>
</reference>
<gene>
    <name evidence="3" type="ORF">I5907_07080</name>
</gene>
<dbReference type="Pfam" id="PF13454">
    <property type="entry name" value="NAD_binding_9"/>
    <property type="match status" value="1"/>
</dbReference>
<dbReference type="AlphaFoldDB" id="A0A931E948"/>
<feature type="domain" description="FAD-dependent urate hydroxylase HpyO/Asp monooxygenase CreE-like FAD/NAD(P)-binding" evidence="2">
    <location>
        <begin position="8"/>
        <end position="160"/>
    </location>
</feature>